<evidence type="ECO:0000256" key="6">
    <source>
        <dbReference type="ARBA" id="ARBA00023163"/>
    </source>
</evidence>
<dbReference type="GO" id="GO:0006285">
    <property type="term" value="P:base-excision repair, AP site formation"/>
    <property type="evidence" value="ECO:0007669"/>
    <property type="project" value="TreeGrafter"/>
</dbReference>
<sequence length="410" mass="45874">MEKDSILFGDEVPRRKRSDLKHRRLPSQWLKTAKSSVTSPGPSSSTGLTITRNENPNIPYWLVEAMKKYNGYDAKLVIKEKELFPSDLTKRQARLLFPPNQVVCSDYLTEEEIRTLESNPQDKHRKQGVSVVFLDSEKEKHNVELKKWKKNLVLAKGWINVINTDLFKVREKFPLWCFRSKQENGKLYFALVPKDENTTETESSSSRRSTETSITATSVKSAGNPPENWLKVLDGIRQMTSSEDAPVLDSRFCVEERRFALLLGSLLSIHPKDKVLLAIRRLHQNGLLTPEAIDKADESTITNLIYSAGIDSSKATFMKIVAKTCLVKYNGDIPNSLHDLQLAVPGIDPKMAQLILDKASTGGDSSGQGGCSPLSFDDNSELPLTDFFKGYLPTESELQGFLGIPPSDSA</sequence>
<evidence type="ECO:0000256" key="10">
    <source>
        <dbReference type="SAM" id="MobiDB-lite"/>
    </source>
</evidence>
<keyword evidence="2" id="KW-0227">DNA damage</keyword>
<evidence type="ECO:0000256" key="7">
    <source>
        <dbReference type="ARBA" id="ARBA00023204"/>
    </source>
</evidence>
<keyword evidence="9" id="KW-0326">Glycosidase</keyword>
<evidence type="ECO:0000256" key="2">
    <source>
        <dbReference type="ARBA" id="ARBA00022763"/>
    </source>
</evidence>
<dbReference type="Pfam" id="PF03754">
    <property type="entry name" value="At2g31720-like"/>
    <property type="match status" value="1"/>
</dbReference>
<evidence type="ECO:0000256" key="3">
    <source>
        <dbReference type="ARBA" id="ARBA00022801"/>
    </source>
</evidence>
<evidence type="ECO:0000256" key="4">
    <source>
        <dbReference type="ARBA" id="ARBA00023015"/>
    </source>
</evidence>
<evidence type="ECO:0008006" key="13">
    <source>
        <dbReference type="Google" id="ProtNLM"/>
    </source>
</evidence>
<dbReference type="SUPFAM" id="SSF101936">
    <property type="entry name" value="DNA-binding pseudobarrel domain"/>
    <property type="match status" value="1"/>
</dbReference>
<evidence type="ECO:0000256" key="5">
    <source>
        <dbReference type="ARBA" id="ARBA00023125"/>
    </source>
</evidence>
<dbReference type="GO" id="GO:0005634">
    <property type="term" value="C:nucleus"/>
    <property type="evidence" value="ECO:0007669"/>
    <property type="project" value="UniProtKB-SubCell"/>
</dbReference>
<dbReference type="InterPro" id="IPR011257">
    <property type="entry name" value="DNA_glycosylase"/>
</dbReference>
<reference evidence="11" key="1">
    <citation type="submission" date="2019-07" db="EMBL/GenBank/DDBJ databases">
        <authorList>
            <person name="Dittberner H."/>
        </authorList>
    </citation>
    <scope>NUCLEOTIDE SEQUENCE [LARGE SCALE GENOMIC DNA]</scope>
</reference>
<dbReference type="GO" id="GO:0003677">
    <property type="term" value="F:DNA binding"/>
    <property type="evidence" value="ECO:0007669"/>
    <property type="project" value="UniProtKB-KW"/>
</dbReference>
<dbReference type="GO" id="GO:0042644">
    <property type="term" value="C:chloroplast nucleoid"/>
    <property type="evidence" value="ECO:0007669"/>
    <property type="project" value="TreeGrafter"/>
</dbReference>
<evidence type="ECO:0000256" key="8">
    <source>
        <dbReference type="ARBA" id="ARBA00023242"/>
    </source>
</evidence>
<keyword evidence="8" id="KW-0539">Nucleus</keyword>
<keyword evidence="7" id="KW-0234">DNA repair</keyword>
<feature type="region of interest" description="Disordered" evidence="10">
    <location>
        <begin position="17"/>
        <end position="51"/>
    </location>
</feature>
<comment type="subcellular location">
    <subcellularLocation>
        <location evidence="1">Nucleus</location>
    </subcellularLocation>
</comment>
<dbReference type="Proteomes" id="UP000489600">
    <property type="component" value="Unassembled WGS sequence"/>
</dbReference>
<keyword evidence="6" id="KW-0804">Transcription</keyword>
<keyword evidence="3" id="KW-0378">Hydrolase</keyword>
<keyword evidence="5" id="KW-0238">DNA-binding</keyword>
<comment type="caution">
    <text evidence="11">The sequence shown here is derived from an EMBL/GenBank/DDBJ whole genome shotgun (WGS) entry which is preliminary data.</text>
</comment>
<dbReference type="SUPFAM" id="SSF48150">
    <property type="entry name" value="DNA-glycosylase"/>
    <property type="match status" value="1"/>
</dbReference>
<keyword evidence="4" id="KW-0805">Transcription regulation</keyword>
<keyword evidence="12" id="KW-1185">Reference proteome</keyword>
<dbReference type="GO" id="GO:0006289">
    <property type="term" value="P:nucleotide-excision repair"/>
    <property type="evidence" value="ECO:0007669"/>
    <property type="project" value="TreeGrafter"/>
</dbReference>
<dbReference type="InterPro" id="IPR005508">
    <property type="entry name" value="At2g31720-like"/>
</dbReference>
<dbReference type="PANTHER" id="PTHR43286">
    <property type="entry name" value="ENDONUCLEASE III-LIKE PROTEIN 1"/>
    <property type="match status" value="1"/>
</dbReference>
<feature type="compositionally biased region" description="Low complexity" evidence="10">
    <location>
        <begin position="35"/>
        <end position="47"/>
    </location>
</feature>
<evidence type="ECO:0000256" key="1">
    <source>
        <dbReference type="ARBA" id="ARBA00004123"/>
    </source>
</evidence>
<organism evidence="11 12">
    <name type="scientific">Arabis nemorensis</name>
    <dbReference type="NCBI Taxonomy" id="586526"/>
    <lineage>
        <taxon>Eukaryota</taxon>
        <taxon>Viridiplantae</taxon>
        <taxon>Streptophyta</taxon>
        <taxon>Embryophyta</taxon>
        <taxon>Tracheophyta</taxon>
        <taxon>Spermatophyta</taxon>
        <taxon>Magnoliopsida</taxon>
        <taxon>eudicotyledons</taxon>
        <taxon>Gunneridae</taxon>
        <taxon>Pentapetalae</taxon>
        <taxon>rosids</taxon>
        <taxon>malvids</taxon>
        <taxon>Brassicales</taxon>
        <taxon>Brassicaceae</taxon>
        <taxon>Arabideae</taxon>
        <taxon>Arabis</taxon>
    </lineage>
</organism>
<gene>
    <name evidence="11" type="ORF">ANE_LOCUS17949</name>
</gene>
<dbReference type="EMBL" id="CABITT030000006">
    <property type="protein sequence ID" value="VVB07505.1"/>
    <property type="molecule type" value="Genomic_DNA"/>
</dbReference>
<dbReference type="InterPro" id="IPR015300">
    <property type="entry name" value="DNA-bd_pseudobarrel_sf"/>
</dbReference>
<dbReference type="GO" id="GO:0003906">
    <property type="term" value="F:DNA-(apurinic or apyrimidinic site) endonuclease activity"/>
    <property type="evidence" value="ECO:0007669"/>
    <property type="project" value="TreeGrafter"/>
</dbReference>
<dbReference type="PANTHER" id="PTHR43286:SF5">
    <property type="entry name" value="ENDONUCLEASE III HOMOLOG 1, CHLOROPLASTIC"/>
    <property type="match status" value="1"/>
</dbReference>
<proteinExistence type="predicted"/>
<evidence type="ECO:0000313" key="11">
    <source>
        <dbReference type="EMBL" id="VVB07505.1"/>
    </source>
</evidence>
<dbReference type="Gene3D" id="1.10.340.30">
    <property type="entry name" value="Hypothetical protein, domain 2"/>
    <property type="match status" value="1"/>
</dbReference>
<name>A0A565C1N4_9BRAS</name>
<dbReference type="OrthoDB" id="1225972at2759"/>
<feature type="compositionally biased region" description="Low complexity" evidence="10">
    <location>
        <begin position="200"/>
        <end position="218"/>
    </location>
</feature>
<dbReference type="AlphaFoldDB" id="A0A565C1N4"/>
<evidence type="ECO:0000313" key="12">
    <source>
        <dbReference type="Proteomes" id="UP000489600"/>
    </source>
</evidence>
<dbReference type="Gene3D" id="2.40.330.10">
    <property type="entry name" value="DNA-binding pseudobarrel domain"/>
    <property type="match status" value="1"/>
</dbReference>
<dbReference type="GO" id="GO:0000703">
    <property type="term" value="F:oxidized pyrimidine nucleobase lesion DNA N-glycosylase activity"/>
    <property type="evidence" value="ECO:0007669"/>
    <property type="project" value="TreeGrafter"/>
</dbReference>
<evidence type="ECO:0000256" key="9">
    <source>
        <dbReference type="ARBA" id="ARBA00023295"/>
    </source>
</evidence>
<feature type="region of interest" description="Disordered" evidence="10">
    <location>
        <begin position="198"/>
        <end position="222"/>
    </location>
</feature>
<accession>A0A565C1N4</accession>
<protein>
    <recommendedName>
        <fullName evidence="13">TF-B3 domain-containing protein</fullName>
    </recommendedName>
</protein>